<dbReference type="EMBL" id="GL996501">
    <property type="protein sequence ID" value="EGW32951.1"/>
    <property type="molecule type" value="Genomic_DNA"/>
</dbReference>
<evidence type="ECO:0000256" key="6">
    <source>
        <dbReference type="PROSITE-ProRule" id="PRU00176"/>
    </source>
</evidence>
<dbReference type="InterPro" id="IPR034158">
    <property type="entry name" value="SF3B4_RRM1"/>
</dbReference>
<dbReference type="GO" id="GO:0005686">
    <property type="term" value="C:U2 snRNP"/>
    <property type="evidence" value="ECO:0007669"/>
    <property type="project" value="EnsemblFungi"/>
</dbReference>
<dbReference type="FunFam" id="3.30.70.330:FF:000895">
    <property type="entry name" value="Hsh49p"/>
    <property type="match status" value="1"/>
</dbReference>
<accession>G3AKP7</accession>
<dbReference type="InterPro" id="IPR012677">
    <property type="entry name" value="Nucleotide-bd_a/b_plait_sf"/>
</dbReference>
<dbReference type="PROSITE" id="PS50102">
    <property type="entry name" value="RRM"/>
    <property type="match status" value="2"/>
</dbReference>
<dbReference type="KEGG" id="spaa:SPAPADRAFT_150389"/>
<comment type="subcellular location">
    <subcellularLocation>
        <location evidence="1">Nucleus</location>
    </subcellularLocation>
</comment>
<dbReference type="PANTHER" id="PTHR48030">
    <property type="entry name" value="SPLICING FACTOR 3B SUBUNIT 4"/>
    <property type="match status" value="1"/>
</dbReference>
<dbReference type="GeneID" id="18870866"/>
<dbReference type="InterPro" id="IPR035979">
    <property type="entry name" value="RBD_domain_sf"/>
</dbReference>
<dbReference type="GO" id="GO:0005730">
    <property type="term" value="C:nucleolus"/>
    <property type="evidence" value="ECO:0007669"/>
    <property type="project" value="TreeGrafter"/>
</dbReference>
<protein>
    <recommendedName>
        <fullName evidence="7">RRM domain-containing protein</fullName>
    </recommendedName>
</protein>
<dbReference type="FunFam" id="3.30.70.330:FF:000505">
    <property type="entry name" value="Splicing factor 3B subunit 4"/>
    <property type="match status" value="1"/>
</dbReference>
<organism evidence="9">
    <name type="scientific">Spathaspora passalidarum (strain NRRL Y-27907 / 11-Y1)</name>
    <dbReference type="NCBI Taxonomy" id="619300"/>
    <lineage>
        <taxon>Eukaryota</taxon>
        <taxon>Fungi</taxon>
        <taxon>Dikarya</taxon>
        <taxon>Ascomycota</taxon>
        <taxon>Saccharomycotina</taxon>
        <taxon>Pichiomycetes</taxon>
        <taxon>Debaryomycetaceae</taxon>
        <taxon>Spathaspora</taxon>
    </lineage>
</organism>
<dbReference type="GO" id="GO:0000398">
    <property type="term" value="P:mRNA splicing, via spliceosome"/>
    <property type="evidence" value="ECO:0007669"/>
    <property type="project" value="EnsemblFungi"/>
</dbReference>
<proteinExistence type="inferred from homology"/>
<dbReference type="OrthoDB" id="10259687at2759"/>
<name>G3AKP7_SPAPN</name>
<evidence type="ECO:0000256" key="1">
    <source>
        <dbReference type="ARBA" id="ARBA00004123"/>
    </source>
</evidence>
<dbReference type="SMART" id="SM00360">
    <property type="entry name" value="RRM"/>
    <property type="match status" value="2"/>
</dbReference>
<dbReference type="Pfam" id="PF00076">
    <property type="entry name" value="RRM_1"/>
    <property type="match status" value="2"/>
</dbReference>
<evidence type="ECO:0000256" key="2">
    <source>
        <dbReference type="ARBA" id="ARBA00008363"/>
    </source>
</evidence>
<dbReference type="HOGENOM" id="CLU_012062_21_2_1"/>
<dbReference type="RefSeq" id="XP_007374466.1">
    <property type="nucleotide sequence ID" value="XM_007374404.1"/>
</dbReference>
<keyword evidence="4 6" id="KW-0694">RNA-binding</keyword>
<evidence type="ECO:0000259" key="7">
    <source>
        <dbReference type="PROSITE" id="PS50102"/>
    </source>
</evidence>
<feature type="domain" description="RRM" evidence="7">
    <location>
        <begin position="29"/>
        <end position="107"/>
    </location>
</feature>
<dbReference type="FunCoup" id="G3AKP7">
    <property type="interactions" value="339"/>
</dbReference>
<keyword evidence="5" id="KW-0539">Nucleus</keyword>
<keyword evidence="3" id="KW-0677">Repeat</keyword>
<dbReference type="InterPro" id="IPR052084">
    <property type="entry name" value="SF3B4_spliceosome_assoc"/>
</dbReference>
<dbReference type="PANTHER" id="PTHR48030:SF3">
    <property type="entry name" value="SPLICING FACTOR 3B SUBUNIT 4"/>
    <property type="match status" value="1"/>
</dbReference>
<comment type="similarity">
    <text evidence="2">Belongs to the SF3B4 family.</text>
</comment>
<keyword evidence="9" id="KW-1185">Reference proteome</keyword>
<evidence type="ECO:0000313" key="8">
    <source>
        <dbReference type="EMBL" id="EGW32951.1"/>
    </source>
</evidence>
<dbReference type="GO" id="GO:0071004">
    <property type="term" value="C:U2-type prespliceosome"/>
    <property type="evidence" value="ECO:0007669"/>
    <property type="project" value="EnsemblFungi"/>
</dbReference>
<dbReference type="CDD" id="cd12334">
    <property type="entry name" value="RRM1_SF3B4"/>
    <property type="match status" value="1"/>
</dbReference>
<evidence type="ECO:0000256" key="4">
    <source>
        <dbReference type="ARBA" id="ARBA00022884"/>
    </source>
</evidence>
<evidence type="ECO:0000256" key="5">
    <source>
        <dbReference type="ARBA" id="ARBA00023242"/>
    </source>
</evidence>
<dbReference type="OMA" id="IVWELMI"/>
<evidence type="ECO:0000256" key="3">
    <source>
        <dbReference type="ARBA" id="ARBA00022737"/>
    </source>
</evidence>
<dbReference type="GO" id="GO:0071011">
    <property type="term" value="C:precatalytic spliceosome"/>
    <property type="evidence" value="ECO:0007669"/>
    <property type="project" value="TreeGrafter"/>
</dbReference>
<dbReference type="eggNOG" id="KOG0131">
    <property type="taxonomic scope" value="Eukaryota"/>
</dbReference>
<dbReference type="GO" id="GO:0048026">
    <property type="term" value="P:positive regulation of mRNA splicing, via spliceosome"/>
    <property type="evidence" value="ECO:0007669"/>
    <property type="project" value="TreeGrafter"/>
</dbReference>
<dbReference type="SUPFAM" id="SSF54928">
    <property type="entry name" value="RNA-binding domain, RBD"/>
    <property type="match status" value="1"/>
</dbReference>
<reference evidence="8 9" key="1">
    <citation type="journal article" date="2011" name="Proc. Natl. Acad. Sci. U.S.A.">
        <title>Comparative genomics of xylose-fermenting fungi for enhanced biofuel production.</title>
        <authorList>
            <person name="Wohlbach D.J."/>
            <person name="Kuo A."/>
            <person name="Sato T.K."/>
            <person name="Potts K.M."/>
            <person name="Salamov A.A."/>
            <person name="LaButti K.M."/>
            <person name="Sun H."/>
            <person name="Clum A."/>
            <person name="Pangilinan J.L."/>
            <person name="Lindquist E.A."/>
            <person name="Lucas S."/>
            <person name="Lapidus A."/>
            <person name="Jin M."/>
            <person name="Gunawan C."/>
            <person name="Balan V."/>
            <person name="Dale B.E."/>
            <person name="Jeffries T.W."/>
            <person name="Zinkel R."/>
            <person name="Barry K.W."/>
            <person name="Grigoriev I.V."/>
            <person name="Gasch A.P."/>
        </authorList>
    </citation>
    <scope>NUCLEOTIDE SEQUENCE [LARGE SCALE GENOMIC DNA]</scope>
    <source>
        <strain evidence="9">NRRL Y-27907 / 11-Y1</strain>
    </source>
</reference>
<dbReference type="InterPro" id="IPR000504">
    <property type="entry name" value="RRM_dom"/>
</dbReference>
<evidence type="ECO:0000313" key="9">
    <source>
        <dbReference type="Proteomes" id="UP000000709"/>
    </source>
</evidence>
<gene>
    <name evidence="8" type="ORF">SPAPADRAFT_150389</name>
</gene>
<dbReference type="Gene3D" id="3.30.70.330">
    <property type="match status" value="2"/>
</dbReference>
<dbReference type="InParanoid" id="G3AKP7"/>
<dbReference type="STRING" id="619300.G3AKP7"/>
<dbReference type="AlphaFoldDB" id="G3AKP7"/>
<feature type="domain" description="RRM" evidence="7">
    <location>
        <begin position="138"/>
        <end position="216"/>
    </location>
</feature>
<dbReference type="GO" id="GO:0003723">
    <property type="term" value="F:RNA binding"/>
    <property type="evidence" value="ECO:0007669"/>
    <property type="project" value="UniProtKB-UniRule"/>
</dbReference>
<dbReference type="Proteomes" id="UP000000709">
    <property type="component" value="Unassembled WGS sequence"/>
</dbReference>
<sequence length="256" mass="28978">MHILITQTATPTMTTIFRKLQDSDRNPNATLYFGNIDPRATELLMYELFIQFGPVRSINMPKDRILRTHQGYGFVEFRSSKDAEYVLDILRGVRLYGKLVKLKKVDGKESSKRTQIGREGRGNVTESVVLPGYVDVGAKLFINNLNELVDEKFLSDTFGKFGTLIQTPIVKRDDEGKSLGFAFLNYDSFNSSDLAIEKMNGVILMNSKISVGYAFKSESGGKRIRHGDKVERLLAESAKQNNVVKKTKKRKVDKLR</sequence>